<dbReference type="InterPro" id="IPR000719">
    <property type="entry name" value="Prot_kinase_dom"/>
</dbReference>
<dbReference type="AlphaFoldDB" id="A0A2S7U488"/>
<evidence type="ECO:0000313" key="8">
    <source>
        <dbReference type="EMBL" id="PQJ28973.1"/>
    </source>
</evidence>
<accession>A0A2S7U488</accession>
<dbReference type="RefSeq" id="WP_105043464.1">
    <property type="nucleotide sequence ID" value="NZ_MQWA01000001.1"/>
</dbReference>
<keyword evidence="9" id="KW-1185">Reference proteome</keyword>
<keyword evidence="4 5" id="KW-0067">ATP-binding</keyword>
<feature type="transmembrane region" description="Helical" evidence="6">
    <location>
        <begin position="299"/>
        <end position="318"/>
    </location>
</feature>
<keyword evidence="3" id="KW-0418">Kinase</keyword>
<dbReference type="Gene3D" id="3.30.200.20">
    <property type="entry name" value="Phosphorylase Kinase, domain 1"/>
    <property type="match status" value="1"/>
</dbReference>
<reference evidence="8 9" key="1">
    <citation type="submission" date="2016-12" db="EMBL/GenBank/DDBJ databases">
        <title>Study of bacterial adaptation to deep sea.</title>
        <authorList>
            <person name="Song J."/>
            <person name="Yoshizawa S."/>
            <person name="Kogure K."/>
        </authorList>
    </citation>
    <scope>NUCLEOTIDE SEQUENCE [LARGE SCALE GENOMIC DNA]</scope>
    <source>
        <strain evidence="8 9">SAORIC-165</strain>
    </source>
</reference>
<dbReference type="EMBL" id="MQWA01000001">
    <property type="protein sequence ID" value="PQJ28973.1"/>
    <property type="molecule type" value="Genomic_DNA"/>
</dbReference>
<dbReference type="GO" id="GO:0004674">
    <property type="term" value="F:protein serine/threonine kinase activity"/>
    <property type="evidence" value="ECO:0007669"/>
    <property type="project" value="TreeGrafter"/>
</dbReference>
<evidence type="ECO:0000256" key="2">
    <source>
        <dbReference type="ARBA" id="ARBA00022741"/>
    </source>
</evidence>
<feature type="binding site" evidence="5">
    <location>
        <position position="66"/>
    </location>
    <ligand>
        <name>ATP</name>
        <dbReference type="ChEBI" id="CHEBI:30616"/>
    </ligand>
</feature>
<evidence type="ECO:0000313" key="9">
    <source>
        <dbReference type="Proteomes" id="UP000239907"/>
    </source>
</evidence>
<dbReference type="Gene3D" id="1.10.510.10">
    <property type="entry name" value="Transferase(Phosphotransferase) domain 1"/>
    <property type="match status" value="1"/>
</dbReference>
<keyword evidence="2 5" id="KW-0547">Nucleotide-binding</keyword>
<dbReference type="SUPFAM" id="SSF56112">
    <property type="entry name" value="Protein kinase-like (PK-like)"/>
    <property type="match status" value="1"/>
</dbReference>
<evidence type="ECO:0000256" key="3">
    <source>
        <dbReference type="ARBA" id="ARBA00022777"/>
    </source>
</evidence>
<keyword evidence="6" id="KW-0472">Membrane</keyword>
<dbReference type="PANTHER" id="PTHR43289">
    <property type="entry name" value="MITOGEN-ACTIVATED PROTEIN KINASE KINASE KINASE 20-RELATED"/>
    <property type="match status" value="1"/>
</dbReference>
<organism evidence="8 9">
    <name type="scientific">Rubritalea profundi</name>
    <dbReference type="NCBI Taxonomy" id="1658618"/>
    <lineage>
        <taxon>Bacteria</taxon>
        <taxon>Pseudomonadati</taxon>
        <taxon>Verrucomicrobiota</taxon>
        <taxon>Verrucomicrobiia</taxon>
        <taxon>Verrucomicrobiales</taxon>
        <taxon>Rubritaleaceae</taxon>
        <taxon>Rubritalea</taxon>
    </lineage>
</organism>
<dbReference type="PROSITE" id="PS00108">
    <property type="entry name" value="PROTEIN_KINASE_ST"/>
    <property type="match status" value="1"/>
</dbReference>
<dbReference type="InterPro" id="IPR008271">
    <property type="entry name" value="Ser/Thr_kinase_AS"/>
</dbReference>
<dbReference type="GO" id="GO:0005524">
    <property type="term" value="F:ATP binding"/>
    <property type="evidence" value="ECO:0007669"/>
    <property type="project" value="UniProtKB-UniRule"/>
</dbReference>
<dbReference type="OrthoDB" id="9801841at2"/>
<dbReference type="PROSITE" id="PS00107">
    <property type="entry name" value="PROTEIN_KINASE_ATP"/>
    <property type="match status" value="1"/>
</dbReference>
<dbReference type="InterPro" id="IPR011009">
    <property type="entry name" value="Kinase-like_dom_sf"/>
</dbReference>
<dbReference type="InterPro" id="IPR017441">
    <property type="entry name" value="Protein_kinase_ATP_BS"/>
</dbReference>
<keyword evidence="6" id="KW-1133">Transmembrane helix</keyword>
<dbReference type="SMART" id="SM00220">
    <property type="entry name" value="S_TKc"/>
    <property type="match status" value="1"/>
</dbReference>
<gene>
    <name evidence="8" type="ORF">BSZ32_11050</name>
</gene>
<evidence type="ECO:0000256" key="5">
    <source>
        <dbReference type="PROSITE-ProRule" id="PRU10141"/>
    </source>
</evidence>
<sequence length="523" mass="56699">MGDSLLDKLDAQKMLAWALTEKLDGVGTSADPDLPGFDILGVLGRGGMGTVYKAMHHGLDRMVALKVFTARGGEQDLFIERLKREGRLMAQLEHPNVLGIYDGDVLSDGTPYLVLEYVNGEDLQERIYECKRLKLKESIRIVVKVCNGLSAVHSLGVIHRDIKPANVLLGKNGSVKVTDFGVSKETTTDNNTALTMTGTAIGTVDYMSPEQSNGGVVDERADIYSVGVLLYEMIAGVTPRGAFEPLGKFGAPKELEKLVMRCLQRDPDKRPASAASVAQQLKKIYKQLRGRKVRNASSGIYSGLAGVACLGVLAMFIARGMRELETSSADELAASELTATSELPVVTDRKVRGWVDLCDGLDVVTATRNGQWWNADGTLISNDKPATLIQLNQRPTGAYTIEYAFTRVSGDGDVVMIVPSSIGLLTVSLGTNSMQIPELGKHTRGLAEQKIHNLQLGVVYHVVIDVTDSEIVARVDDQTLEAWSLDAQEKNIQGKWSRAEAGKLALGVDGSQVLFSQLLMQLK</sequence>
<name>A0A2S7U488_9BACT</name>
<dbReference type="PANTHER" id="PTHR43289:SF30">
    <property type="entry name" value="NON-SPECIFIC SERINE_THREONINE PROTEIN KINASE"/>
    <property type="match status" value="1"/>
</dbReference>
<dbReference type="CDD" id="cd14014">
    <property type="entry name" value="STKc_PknB_like"/>
    <property type="match status" value="1"/>
</dbReference>
<dbReference type="Proteomes" id="UP000239907">
    <property type="component" value="Unassembled WGS sequence"/>
</dbReference>
<feature type="domain" description="Protein kinase" evidence="7">
    <location>
        <begin position="37"/>
        <end position="288"/>
    </location>
</feature>
<protein>
    <recommendedName>
        <fullName evidence="7">Protein kinase domain-containing protein</fullName>
    </recommendedName>
</protein>
<evidence type="ECO:0000256" key="1">
    <source>
        <dbReference type="ARBA" id="ARBA00022679"/>
    </source>
</evidence>
<evidence type="ECO:0000256" key="6">
    <source>
        <dbReference type="SAM" id="Phobius"/>
    </source>
</evidence>
<evidence type="ECO:0000259" key="7">
    <source>
        <dbReference type="PROSITE" id="PS50011"/>
    </source>
</evidence>
<keyword evidence="1" id="KW-0808">Transferase</keyword>
<evidence type="ECO:0000256" key="4">
    <source>
        <dbReference type="ARBA" id="ARBA00022840"/>
    </source>
</evidence>
<comment type="caution">
    <text evidence="8">The sequence shown here is derived from an EMBL/GenBank/DDBJ whole genome shotgun (WGS) entry which is preliminary data.</text>
</comment>
<proteinExistence type="predicted"/>
<dbReference type="PROSITE" id="PS50011">
    <property type="entry name" value="PROTEIN_KINASE_DOM"/>
    <property type="match status" value="1"/>
</dbReference>
<keyword evidence="6" id="KW-0812">Transmembrane</keyword>
<dbReference type="Pfam" id="PF00069">
    <property type="entry name" value="Pkinase"/>
    <property type="match status" value="1"/>
</dbReference>